<name>A0A3N4JJQ8_9PEZI</name>
<dbReference type="OrthoDB" id="5400059at2759"/>
<gene>
    <name evidence="1" type="ORF">L873DRAFT_1740171</name>
</gene>
<reference evidence="1 2" key="1">
    <citation type="journal article" date="2018" name="Nat. Ecol. Evol.">
        <title>Pezizomycetes genomes reveal the molecular basis of ectomycorrhizal truffle lifestyle.</title>
        <authorList>
            <person name="Murat C."/>
            <person name="Payen T."/>
            <person name="Noel B."/>
            <person name="Kuo A."/>
            <person name="Morin E."/>
            <person name="Chen J."/>
            <person name="Kohler A."/>
            <person name="Krizsan K."/>
            <person name="Balestrini R."/>
            <person name="Da Silva C."/>
            <person name="Montanini B."/>
            <person name="Hainaut M."/>
            <person name="Levati E."/>
            <person name="Barry K.W."/>
            <person name="Belfiori B."/>
            <person name="Cichocki N."/>
            <person name="Clum A."/>
            <person name="Dockter R.B."/>
            <person name="Fauchery L."/>
            <person name="Guy J."/>
            <person name="Iotti M."/>
            <person name="Le Tacon F."/>
            <person name="Lindquist E.A."/>
            <person name="Lipzen A."/>
            <person name="Malagnac F."/>
            <person name="Mello A."/>
            <person name="Molinier V."/>
            <person name="Miyauchi S."/>
            <person name="Poulain J."/>
            <person name="Riccioni C."/>
            <person name="Rubini A."/>
            <person name="Sitrit Y."/>
            <person name="Splivallo R."/>
            <person name="Traeger S."/>
            <person name="Wang M."/>
            <person name="Zifcakova L."/>
            <person name="Wipf D."/>
            <person name="Zambonelli A."/>
            <person name="Paolocci F."/>
            <person name="Nowrousian M."/>
            <person name="Ottonello S."/>
            <person name="Baldrian P."/>
            <person name="Spatafora J.W."/>
            <person name="Henrissat B."/>
            <person name="Nagy L.G."/>
            <person name="Aury J.M."/>
            <person name="Wincker P."/>
            <person name="Grigoriev I.V."/>
            <person name="Bonfante P."/>
            <person name="Martin F.M."/>
        </authorList>
    </citation>
    <scope>NUCLEOTIDE SEQUENCE [LARGE SCALE GENOMIC DNA]</scope>
    <source>
        <strain evidence="1 2">120613-1</strain>
    </source>
</reference>
<keyword evidence="2" id="KW-1185">Reference proteome</keyword>
<protein>
    <submittedName>
        <fullName evidence="1">Uncharacterized protein</fullName>
    </submittedName>
</protein>
<evidence type="ECO:0000313" key="2">
    <source>
        <dbReference type="Proteomes" id="UP000276215"/>
    </source>
</evidence>
<proteinExistence type="predicted"/>
<dbReference type="AlphaFoldDB" id="A0A3N4JJQ8"/>
<dbReference type="Proteomes" id="UP000276215">
    <property type="component" value="Unassembled WGS sequence"/>
</dbReference>
<dbReference type="EMBL" id="ML120395">
    <property type="protein sequence ID" value="RPA98495.1"/>
    <property type="molecule type" value="Genomic_DNA"/>
</dbReference>
<accession>A0A3N4JJQ8</accession>
<evidence type="ECO:0000313" key="1">
    <source>
        <dbReference type="EMBL" id="RPA98495.1"/>
    </source>
</evidence>
<sequence length="291" mass="33052">MQQPTTVTLGNLTDHLKGKDLHQVIHPQVWSPVYLRALKISLVEKVNITGFIDGAPDAILEEFELIELIEGILGVEKPYGEVDNRRTAQIDFIVSLGVNLETCSDGRHAEKFVGFVLKYLADYVILNSHHYRIENFAKCDAPINLWLRFKNIRRFFNPTIAISSVGNKAPILTVVTPSRLNGNPNCQLVGYLLAIAQKGFRARPQRFKERPYLVRLAANSRAWFARTLVTKKYLDTLEEGTIAEDEEGFDVEISEVYDLKDSHQRAAFVACLTCVYAKILKYEKLLHPSYD</sequence>
<organism evidence="1 2">
    <name type="scientific">Choiromyces venosus 120613-1</name>
    <dbReference type="NCBI Taxonomy" id="1336337"/>
    <lineage>
        <taxon>Eukaryota</taxon>
        <taxon>Fungi</taxon>
        <taxon>Dikarya</taxon>
        <taxon>Ascomycota</taxon>
        <taxon>Pezizomycotina</taxon>
        <taxon>Pezizomycetes</taxon>
        <taxon>Pezizales</taxon>
        <taxon>Tuberaceae</taxon>
        <taxon>Choiromyces</taxon>
    </lineage>
</organism>